<accession>A0A0F8Y6N3</accession>
<protein>
    <submittedName>
        <fullName evidence="1">Uncharacterized protein</fullName>
    </submittedName>
</protein>
<gene>
    <name evidence="1" type="ORF">LCGC14_2858450</name>
</gene>
<organism evidence="1">
    <name type="scientific">marine sediment metagenome</name>
    <dbReference type="NCBI Taxonomy" id="412755"/>
    <lineage>
        <taxon>unclassified sequences</taxon>
        <taxon>metagenomes</taxon>
        <taxon>ecological metagenomes</taxon>
    </lineage>
</organism>
<dbReference type="AlphaFoldDB" id="A0A0F8Y6N3"/>
<comment type="caution">
    <text evidence="1">The sequence shown here is derived from an EMBL/GenBank/DDBJ whole genome shotgun (WGS) entry which is preliminary data.</text>
</comment>
<reference evidence="1" key="1">
    <citation type="journal article" date="2015" name="Nature">
        <title>Complex archaea that bridge the gap between prokaryotes and eukaryotes.</title>
        <authorList>
            <person name="Spang A."/>
            <person name="Saw J.H."/>
            <person name="Jorgensen S.L."/>
            <person name="Zaremba-Niedzwiedzka K."/>
            <person name="Martijn J."/>
            <person name="Lind A.E."/>
            <person name="van Eijk R."/>
            <person name="Schleper C."/>
            <person name="Guy L."/>
            <person name="Ettema T.J."/>
        </authorList>
    </citation>
    <scope>NUCLEOTIDE SEQUENCE</scope>
</reference>
<dbReference type="EMBL" id="LAZR01055182">
    <property type="protein sequence ID" value="KKK76953.1"/>
    <property type="molecule type" value="Genomic_DNA"/>
</dbReference>
<sequence>MTDVSESLSNISISVSIDPVDN</sequence>
<proteinExistence type="predicted"/>
<feature type="non-terminal residue" evidence="1">
    <location>
        <position position="22"/>
    </location>
</feature>
<name>A0A0F8Y6N3_9ZZZZ</name>
<evidence type="ECO:0000313" key="1">
    <source>
        <dbReference type="EMBL" id="KKK76953.1"/>
    </source>
</evidence>